<evidence type="ECO:0000313" key="3">
    <source>
        <dbReference type="Proteomes" id="UP001280121"/>
    </source>
</evidence>
<evidence type="ECO:0000313" key="2">
    <source>
        <dbReference type="EMBL" id="KAK2637987.1"/>
    </source>
</evidence>
<dbReference type="Gene3D" id="3.30.559.10">
    <property type="entry name" value="Chloramphenicol acetyltransferase-like domain"/>
    <property type="match status" value="1"/>
</dbReference>
<keyword evidence="1" id="KW-1133">Transmembrane helix</keyword>
<sequence length="226" mass="25054">MLESAVSGNAGVATIISVGVGIGFFFLKKPLKALFANSHSQSAPEPEPISRRVSEYAEELGVGLEQIDSWTPQQYLDNIATLLEWKCLLNGVDSPGDHSWTEVAISVISSINPDFMDVMTLSYVYTMLLNPGEGKISIFRIINCIQRISTGLLKPYKTHPRSFVLRNRTDFAAFQVSSGETYCRNITFLLDTKNGDGIEAWVNLTDEDMAKFETDKELLTYASPTI</sequence>
<organism evidence="2 3">
    <name type="scientific">Dipteronia dyeriana</name>
    <dbReference type="NCBI Taxonomy" id="168575"/>
    <lineage>
        <taxon>Eukaryota</taxon>
        <taxon>Viridiplantae</taxon>
        <taxon>Streptophyta</taxon>
        <taxon>Embryophyta</taxon>
        <taxon>Tracheophyta</taxon>
        <taxon>Spermatophyta</taxon>
        <taxon>Magnoliopsida</taxon>
        <taxon>eudicotyledons</taxon>
        <taxon>Gunneridae</taxon>
        <taxon>Pentapetalae</taxon>
        <taxon>rosids</taxon>
        <taxon>malvids</taxon>
        <taxon>Sapindales</taxon>
        <taxon>Sapindaceae</taxon>
        <taxon>Hippocastanoideae</taxon>
        <taxon>Acereae</taxon>
        <taxon>Dipteronia</taxon>
    </lineage>
</organism>
<reference evidence="2" key="1">
    <citation type="journal article" date="2023" name="Plant J.">
        <title>Genome sequences and population genomics provide insights into the demographic history, inbreeding, and mutation load of two 'living fossil' tree species of Dipteronia.</title>
        <authorList>
            <person name="Feng Y."/>
            <person name="Comes H.P."/>
            <person name="Chen J."/>
            <person name="Zhu S."/>
            <person name="Lu R."/>
            <person name="Zhang X."/>
            <person name="Li P."/>
            <person name="Qiu J."/>
            <person name="Olsen K.M."/>
            <person name="Qiu Y."/>
        </authorList>
    </citation>
    <scope>NUCLEOTIDE SEQUENCE</scope>
    <source>
        <strain evidence="2">KIB01</strain>
    </source>
</reference>
<keyword evidence="1" id="KW-0472">Membrane</keyword>
<comment type="caution">
    <text evidence="2">The sequence shown here is derived from an EMBL/GenBank/DDBJ whole genome shotgun (WGS) entry which is preliminary data.</text>
</comment>
<evidence type="ECO:0000256" key="1">
    <source>
        <dbReference type="SAM" id="Phobius"/>
    </source>
</evidence>
<accession>A0AAD9TKW5</accession>
<dbReference type="Proteomes" id="UP001280121">
    <property type="component" value="Unassembled WGS sequence"/>
</dbReference>
<keyword evidence="3" id="KW-1185">Reference proteome</keyword>
<dbReference type="InterPro" id="IPR023213">
    <property type="entry name" value="CAT-like_dom_sf"/>
</dbReference>
<gene>
    <name evidence="2" type="ORF">Ddye_025782</name>
</gene>
<dbReference type="EMBL" id="JANJYI010000008">
    <property type="protein sequence ID" value="KAK2637987.1"/>
    <property type="molecule type" value="Genomic_DNA"/>
</dbReference>
<protein>
    <submittedName>
        <fullName evidence="2">Uncharacterized protein</fullName>
    </submittedName>
</protein>
<name>A0AAD9TKW5_9ROSI</name>
<dbReference type="AlphaFoldDB" id="A0AAD9TKW5"/>
<feature type="transmembrane region" description="Helical" evidence="1">
    <location>
        <begin position="6"/>
        <end position="27"/>
    </location>
</feature>
<keyword evidence="1" id="KW-0812">Transmembrane</keyword>
<proteinExistence type="predicted"/>